<feature type="transmembrane region" description="Helical" evidence="8">
    <location>
        <begin position="194"/>
        <end position="217"/>
    </location>
</feature>
<evidence type="ECO:0000256" key="1">
    <source>
        <dbReference type="ARBA" id="ARBA00004651"/>
    </source>
</evidence>
<dbReference type="EMBL" id="JAOL01000086">
    <property type="protein sequence ID" value="EUA91711.1"/>
    <property type="molecule type" value="Genomic_DNA"/>
</dbReference>
<protein>
    <submittedName>
        <fullName evidence="10">MMPL family protein</fullName>
    </submittedName>
</protein>
<feature type="transmembrane region" description="Helical" evidence="8">
    <location>
        <begin position="113"/>
        <end position="135"/>
    </location>
</feature>
<feature type="transmembrane region" description="Helical" evidence="8">
    <location>
        <begin position="253"/>
        <end position="275"/>
    </location>
</feature>
<dbReference type="InterPro" id="IPR004869">
    <property type="entry name" value="MMPL_dom"/>
</dbReference>
<dbReference type="Gene3D" id="1.20.1640.10">
    <property type="entry name" value="Multidrug efflux transporter AcrB transmembrane domain"/>
    <property type="match status" value="1"/>
</dbReference>
<comment type="caution">
    <text evidence="10">The sequence shown here is derived from an EMBL/GenBank/DDBJ whole genome shotgun (WGS) entry which is preliminary data.</text>
</comment>
<comment type="similarity">
    <text evidence="2">Belongs to the resistance-nodulation-cell division (RND) (TC 2.A.6) family. MmpL subfamily.</text>
</comment>
<dbReference type="InterPro" id="IPR000731">
    <property type="entry name" value="SSD"/>
</dbReference>
<evidence type="ECO:0000256" key="4">
    <source>
        <dbReference type="ARBA" id="ARBA00022692"/>
    </source>
</evidence>
<gene>
    <name evidence="10" type="ORF">I551_1814</name>
</gene>
<evidence type="ECO:0000256" key="8">
    <source>
        <dbReference type="SAM" id="Phobius"/>
    </source>
</evidence>
<evidence type="ECO:0000313" key="11">
    <source>
        <dbReference type="Proteomes" id="UP000020681"/>
    </source>
</evidence>
<feature type="domain" description="SSD" evidence="9">
    <location>
        <begin position="86"/>
        <end position="215"/>
    </location>
</feature>
<dbReference type="InterPro" id="IPR050545">
    <property type="entry name" value="Mycobact_MmpL"/>
</dbReference>
<feature type="compositionally biased region" description="Basic residues" evidence="7">
    <location>
        <begin position="537"/>
        <end position="560"/>
    </location>
</feature>
<feature type="transmembrane region" description="Helical" evidence="8">
    <location>
        <begin position="74"/>
        <end position="107"/>
    </location>
</feature>
<feature type="transmembrane region" description="Helical" evidence="8">
    <location>
        <begin position="444"/>
        <end position="462"/>
    </location>
</feature>
<sequence>MVSLRLDARNAGTSDLAKKLRARVGVEGDKPGQTADGRVRLYVIGQGALSAAAAANTKHDIAAAERWNLPIILIVLLAVFGSLTAAAIALALGICTVVVTMGLVYLLSMHTTMSVFVTSTVSMFGIALAVDYSLFILMRFREELRSGRQPQEAVDAAMATSGLAVVLSGMTVVASLSGIYLINTPALRSMATGAILAVAVAILTSATLTPAVLATFARAAAKRSALLHWSRRPESTQSRFWTRWVGWVMHRPWITALSASVVLLLMAAPAASMVLGNSLLRQFDSSHEIRAGVSAAAQALGPGALGPVQVLIKFPDGGASTPAHSQTVGAVRQRMAQGPNVTTVAPPKFAEDNDSALLSAVLSVDPEDMGARHTVDWMRSELPQVAGGAQFDVGGSTALIKDFDDRVSATEPLVLAFVALIAFVMLLISIHSVLLALKGVLMTLLSVAAAYGSLVMVFQWGWGNGSASPADLHRLHGAAAGPGDDLRAVHGLRDLPAHSNPGTLPAHRPDPRRGGLRREHQRTHHHQCGADHDRGVLRIRLRRHAAGGRDRRRLRRRDRGGRHDRAADHGAGPDGDVLAVELVVAQMAGPDPAVGGL</sequence>
<keyword evidence="11" id="KW-1185">Reference proteome</keyword>
<feature type="transmembrane region" description="Helical" evidence="8">
    <location>
        <begin position="413"/>
        <end position="437"/>
    </location>
</feature>
<proteinExistence type="inferred from homology"/>
<evidence type="ECO:0000256" key="2">
    <source>
        <dbReference type="ARBA" id="ARBA00010157"/>
    </source>
</evidence>
<evidence type="ECO:0000256" key="5">
    <source>
        <dbReference type="ARBA" id="ARBA00022989"/>
    </source>
</evidence>
<comment type="subcellular location">
    <subcellularLocation>
        <location evidence="1">Cell membrane</location>
        <topology evidence="1">Multi-pass membrane protein</topology>
    </subcellularLocation>
</comment>
<keyword evidence="4 8" id="KW-0812">Transmembrane</keyword>
<feature type="transmembrane region" description="Helical" evidence="8">
    <location>
        <begin position="156"/>
        <end position="182"/>
    </location>
</feature>
<dbReference type="Pfam" id="PF03176">
    <property type="entry name" value="MMPL"/>
    <property type="match status" value="2"/>
</dbReference>
<feature type="compositionally biased region" description="Basic and acidic residues" evidence="7">
    <location>
        <begin position="507"/>
        <end position="518"/>
    </location>
</feature>
<keyword evidence="5 8" id="KW-1133">Transmembrane helix</keyword>
<evidence type="ECO:0000313" key="10">
    <source>
        <dbReference type="EMBL" id="EUA91711.1"/>
    </source>
</evidence>
<evidence type="ECO:0000256" key="7">
    <source>
        <dbReference type="SAM" id="MobiDB-lite"/>
    </source>
</evidence>
<dbReference type="Proteomes" id="UP000020681">
    <property type="component" value="Unassembled WGS sequence"/>
</dbReference>
<evidence type="ECO:0000256" key="3">
    <source>
        <dbReference type="ARBA" id="ARBA00022475"/>
    </source>
</evidence>
<name>A0ABN0R3K5_MYCUL</name>
<evidence type="ECO:0000256" key="6">
    <source>
        <dbReference type="ARBA" id="ARBA00023136"/>
    </source>
</evidence>
<keyword evidence="3" id="KW-1003">Cell membrane</keyword>
<organism evidence="10 11">
    <name type="scientific">Mycobacterium ulcerans str. Harvey</name>
    <dbReference type="NCBI Taxonomy" id="1299332"/>
    <lineage>
        <taxon>Bacteria</taxon>
        <taxon>Bacillati</taxon>
        <taxon>Actinomycetota</taxon>
        <taxon>Actinomycetes</taxon>
        <taxon>Mycobacteriales</taxon>
        <taxon>Mycobacteriaceae</taxon>
        <taxon>Mycobacterium</taxon>
        <taxon>Mycobacterium ulcerans group</taxon>
    </lineage>
</organism>
<dbReference type="PANTHER" id="PTHR33406">
    <property type="entry name" value="MEMBRANE PROTEIN MJ1562-RELATED"/>
    <property type="match status" value="1"/>
</dbReference>
<accession>A0ABN0R3K5</accession>
<feature type="region of interest" description="Disordered" evidence="7">
    <location>
        <begin position="494"/>
        <end position="574"/>
    </location>
</feature>
<dbReference type="PANTHER" id="PTHR33406:SF13">
    <property type="entry name" value="MEMBRANE PROTEIN YDFJ"/>
    <property type="match status" value="1"/>
</dbReference>
<dbReference type="PROSITE" id="PS50156">
    <property type="entry name" value="SSD"/>
    <property type="match status" value="1"/>
</dbReference>
<keyword evidence="6 8" id="KW-0472">Membrane</keyword>
<evidence type="ECO:0000259" key="9">
    <source>
        <dbReference type="PROSITE" id="PS50156"/>
    </source>
</evidence>
<dbReference type="SUPFAM" id="SSF82866">
    <property type="entry name" value="Multidrug efflux transporter AcrB transmembrane domain"/>
    <property type="match status" value="1"/>
</dbReference>
<reference evidence="10 11" key="1">
    <citation type="submission" date="2014-01" db="EMBL/GenBank/DDBJ databases">
        <authorList>
            <person name="Dobos K."/>
            <person name="Lenaerts A."/>
            <person name="Ordway D."/>
            <person name="DeGroote M.A."/>
            <person name="Parker T."/>
            <person name="Sizemore C."/>
            <person name="Tallon L.J."/>
            <person name="Sadzewicz L.K."/>
            <person name="Sengamalay N."/>
            <person name="Fraser C.M."/>
            <person name="Hine E."/>
            <person name="Shefchek K.A."/>
            <person name="Das S.P."/>
            <person name="Tettelin H."/>
        </authorList>
    </citation>
    <scope>NUCLEOTIDE SEQUENCE [LARGE SCALE GENOMIC DNA]</scope>
    <source>
        <strain evidence="10 11">Harvey</strain>
    </source>
</reference>